<evidence type="ECO:0000313" key="2">
    <source>
        <dbReference type="EMBL" id="EDH5179016.1"/>
    </source>
</evidence>
<proteinExistence type="predicted"/>
<dbReference type="EMBL" id="AAKNFY010000003">
    <property type="protein sequence ID" value="ECT5877021.1"/>
    <property type="molecule type" value="Genomic_DNA"/>
</dbReference>
<dbReference type="AlphaFoldDB" id="A0A3V4SNK5"/>
<gene>
    <name evidence="1" type="ORF">A3Z14_08735</name>
    <name evidence="2" type="ORF">CB082_16755</name>
</gene>
<comment type="caution">
    <text evidence="1">The sequence shown here is derived from an EMBL/GenBank/DDBJ whole genome shotgun (WGS) entry which is preliminary data.</text>
</comment>
<organism evidence="1">
    <name type="scientific">Salmonella enterica subsp. enterica serovar Altona</name>
    <dbReference type="NCBI Taxonomy" id="1151173"/>
    <lineage>
        <taxon>Bacteria</taxon>
        <taxon>Pseudomonadati</taxon>
        <taxon>Pseudomonadota</taxon>
        <taxon>Gammaproteobacteria</taxon>
        <taxon>Enterobacterales</taxon>
        <taxon>Enterobacteriaceae</taxon>
        <taxon>Salmonella</taxon>
    </lineage>
</organism>
<dbReference type="EMBL" id="AAMHXE010000008">
    <property type="protein sequence ID" value="EDH5179016.1"/>
    <property type="molecule type" value="Genomic_DNA"/>
</dbReference>
<reference evidence="2" key="2">
    <citation type="submission" date="2018-07" db="EMBL/GenBank/DDBJ databases">
        <authorList>
            <consortium name="GenomeTrakr network: Whole genome sequencing for foodborne pathogen traceback"/>
        </authorList>
    </citation>
    <scope>NUCLEOTIDE SEQUENCE</scope>
    <source>
        <strain evidence="2">FSIS1701107</strain>
    </source>
</reference>
<evidence type="ECO:0000313" key="1">
    <source>
        <dbReference type="EMBL" id="ECT5877021.1"/>
    </source>
</evidence>
<reference evidence="1" key="1">
    <citation type="submission" date="2018-07" db="EMBL/GenBank/DDBJ databases">
        <authorList>
            <consortium name="NARMS: The National Antimicrobial Resistance Monitoring System"/>
        </authorList>
    </citation>
    <scope>NUCLEOTIDE SEQUENCE</scope>
    <source>
        <strain evidence="1">CVM N57113F</strain>
    </source>
</reference>
<dbReference type="RefSeq" id="WP_031604858.1">
    <property type="nucleotide sequence ID" value="NZ_JADDHZ010000002.1"/>
</dbReference>
<name>A0A3V4SNK5_SALET</name>
<sequence>MTLLIGDKSRIAVEYSIYNLEKFIGCAKIWLNHSFIGSLSDTIFIDGYLIGGFNEVLSKTMLNDRYLFDNPVKIYESINDDMLCDDDNLYELAKSYRVNFGTWSDYFNVYSYKLSESTGVILWQLTERNDELKDLINYPSCVFYETFNYSDLLEVIDHLNSIKTQH</sequence>
<accession>A0A3V4SNK5</accession>
<protein>
    <submittedName>
        <fullName evidence="1">Uncharacterized protein</fullName>
    </submittedName>
</protein>